<sequence length="129" mass="12446">MEKIRRITFGIMLAAVVCAAAACGRNDTNGSTAGQSSGREESSTAPGSRATEEVPGTSATGVDLPSGESGTDGESGGVMRDMVDDVKDGMEEITTGTTGAGENGTSHGTGDGTSGQITGGGASGTAGGQ</sequence>
<evidence type="ECO:0008006" key="5">
    <source>
        <dbReference type="Google" id="ProtNLM"/>
    </source>
</evidence>
<feature type="compositionally biased region" description="Polar residues" evidence="1">
    <location>
        <begin position="26"/>
        <end position="37"/>
    </location>
</feature>
<evidence type="ECO:0000313" key="4">
    <source>
        <dbReference type="Proteomes" id="UP000647491"/>
    </source>
</evidence>
<feature type="chain" id="PRO_5046422495" description="Lipoprotein" evidence="2">
    <location>
        <begin position="23"/>
        <end position="129"/>
    </location>
</feature>
<evidence type="ECO:0000313" key="3">
    <source>
        <dbReference type="EMBL" id="MBC8599319.1"/>
    </source>
</evidence>
<reference evidence="3 4" key="1">
    <citation type="submission" date="2020-08" db="EMBL/GenBank/DDBJ databases">
        <title>Genome public.</title>
        <authorList>
            <person name="Liu C."/>
            <person name="Sun Q."/>
        </authorList>
    </citation>
    <scope>NUCLEOTIDE SEQUENCE [LARGE SCALE GENOMIC DNA]</scope>
    <source>
        <strain evidence="3 4">BX10</strain>
    </source>
</reference>
<dbReference type="RefSeq" id="WP_262427598.1">
    <property type="nucleotide sequence ID" value="NZ_JACRTJ010000018.1"/>
</dbReference>
<dbReference type="Proteomes" id="UP000647491">
    <property type="component" value="Unassembled WGS sequence"/>
</dbReference>
<protein>
    <recommendedName>
        <fullName evidence="5">Lipoprotein</fullName>
    </recommendedName>
</protein>
<feature type="compositionally biased region" description="Basic and acidic residues" evidence="1">
    <location>
        <begin position="81"/>
        <end position="90"/>
    </location>
</feature>
<evidence type="ECO:0000256" key="2">
    <source>
        <dbReference type="SAM" id="SignalP"/>
    </source>
</evidence>
<gene>
    <name evidence="3" type="ORF">H8708_08775</name>
</gene>
<feature type="region of interest" description="Disordered" evidence="1">
    <location>
        <begin position="24"/>
        <end position="129"/>
    </location>
</feature>
<dbReference type="EMBL" id="JACRTJ010000018">
    <property type="protein sequence ID" value="MBC8599319.1"/>
    <property type="molecule type" value="Genomic_DNA"/>
</dbReference>
<keyword evidence="2" id="KW-0732">Signal</keyword>
<organism evidence="3 4">
    <name type="scientific">Enterocloster hominis</name>
    <name type="common">ex Liu et al. 2021</name>
    <dbReference type="NCBI Taxonomy" id="2763663"/>
    <lineage>
        <taxon>Bacteria</taxon>
        <taxon>Bacillati</taxon>
        <taxon>Bacillota</taxon>
        <taxon>Clostridia</taxon>
        <taxon>Lachnospirales</taxon>
        <taxon>Lachnospiraceae</taxon>
        <taxon>Enterocloster</taxon>
    </lineage>
</organism>
<feature type="compositionally biased region" description="Gly residues" evidence="1">
    <location>
        <begin position="98"/>
        <end position="129"/>
    </location>
</feature>
<dbReference type="PROSITE" id="PS51257">
    <property type="entry name" value="PROKAR_LIPOPROTEIN"/>
    <property type="match status" value="1"/>
</dbReference>
<comment type="caution">
    <text evidence="3">The sequence shown here is derived from an EMBL/GenBank/DDBJ whole genome shotgun (WGS) entry which is preliminary data.</text>
</comment>
<keyword evidence="4" id="KW-1185">Reference proteome</keyword>
<name>A0ABR7NTU1_9FIRM</name>
<evidence type="ECO:0000256" key="1">
    <source>
        <dbReference type="SAM" id="MobiDB-lite"/>
    </source>
</evidence>
<proteinExistence type="predicted"/>
<accession>A0ABR7NTU1</accession>
<feature type="signal peptide" evidence="2">
    <location>
        <begin position="1"/>
        <end position="22"/>
    </location>
</feature>